<dbReference type="AlphaFoldDB" id="A0A7M7GHF1"/>
<feature type="compositionally biased region" description="Pro residues" evidence="2">
    <location>
        <begin position="137"/>
        <end position="168"/>
    </location>
</feature>
<dbReference type="OMA" id="CFHANNA"/>
<dbReference type="InParanoid" id="A0A7M7GHF1"/>
<feature type="disulfide bond" evidence="1">
    <location>
        <begin position="299"/>
        <end position="308"/>
    </location>
</feature>
<evidence type="ECO:0000313" key="8">
    <source>
        <dbReference type="Proteomes" id="UP000007110"/>
    </source>
</evidence>
<sequence length="684" mass="75036">MEMTVFVTVALTHLCLQVSAQFIGNIPANGGFVSEGVQPPIDPLDPWASVGMTYPSIPSKPGQPGFYPLPGYPLPGDPMHPANRGNPPVPPPPPQNPWLPGRPGVGVQPGTRVQPGAGPGNNPNTGRGNTGTSPINPFKPPVQRPPVQRPPVQRPPVQRPPVQRPPVQRPTVQQPPVQRPPVQRPPVQRPPVQRPPVQRPPVQRPPQTPRPRPTRPNRPSTPGVNTPGRGKGPIVVEPVGPRVTTPRRPATPPNRRPTFPQYPQAGATPSQPFMTCSQNPCQNRGVCTNDPFTGFKCECRHLYLGERCEVIISPPQHINIDTVATTRASISWRVPPSIDEEISGFIVQYNKFGFDTFFYSPFIHPSVADFTLTDLEPDSQYTVCVSTILVNHTQTNAVLRDQCVEVRTRSLSLNETGLPVTMVAIILGGVVVALILVMLLALCCQRKCLQTRRAVFGAAATVRRVRHQQMCEIHGNPKAPLTARLTGKKKPSKKEHQYSKPGPPVKERALPKISSPNNRVQPSPRTQAALIQKTVVPVQHARKPDITTAHIAKRCFHANNANSTSAKDQLIIDIPPTVPEHDICMKAIKTAARKPNDYATQQSYYARSYSISSSEYTEHSMYGGRRLSPLSMTAAAKTTTHPPSNVIRALPRTVSSHMMRLKNARDKDATTDFDMARTYFLPKA</sequence>
<evidence type="ECO:0000259" key="5">
    <source>
        <dbReference type="PROSITE" id="PS50026"/>
    </source>
</evidence>
<dbReference type="CDD" id="cd00054">
    <property type="entry name" value="EGF_CA"/>
    <property type="match status" value="1"/>
</dbReference>
<keyword evidence="3" id="KW-0812">Transmembrane</keyword>
<feature type="compositionally biased region" description="Pro residues" evidence="2">
    <location>
        <begin position="177"/>
        <end position="216"/>
    </location>
</feature>
<dbReference type="CDD" id="cd00063">
    <property type="entry name" value="FN3"/>
    <property type="match status" value="1"/>
</dbReference>
<dbReference type="GeneID" id="100888644"/>
<evidence type="ECO:0000256" key="1">
    <source>
        <dbReference type="PROSITE-ProRule" id="PRU00076"/>
    </source>
</evidence>
<feature type="signal peptide" evidence="4">
    <location>
        <begin position="1"/>
        <end position="20"/>
    </location>
</feature>
<dbReference type="SUPFAM" id="SSF49265">
    <property type="entry name" value="Fibronectin type III"/>
    <property type="match status" value="1"/>
</dbReference>
<reference evidence="8" key="1">
    <citation type="submission" date="2015-02" db="EMBL/GenBank/DDBJ databases">
        <title>Genome sequencing for Strongylocentrotus purpuratus.</title>
        <authorList>
            <person name="Murali S."/>
            <person name="Liu Y."/>
            <person name="Vee V."/>
            <person name="English A."/>
            <person name="Wang M."/>
            <person name="Skinner E."/>
            <person name="Han Y."/>
            <person name="Muzny D.M."/>
            <person name="Worley K.C."/>
            <person name="Gibbs R.A."/>
        </authorList>
    </citation>
    <scope>NUCLEOTIDE SEQUENCE</scope>
</reference>
<feature type="compositionally biased region" description="Low complexity" evidence="2">
    <location>
        <begin position="235"/>
        <end position="248"/>
    </location>
</feature>
<dbReference type="FunFam" id="2.10.25.10:FF:000063">
    <property type="entry name" value="Slit guidance ligand 2"/>
    <property type="match status" value="1"/>
</dbReference>
<evidence type="ECO:0000256" key="4">
    <source>
        <dbReference type="SAM" id="SignalP"/>
    </source>
</evidence>
<feature type="compositionally biased region" description="Polar residues" evidence="2">
    <location>
        <begin position="514"/>
        <end position="524"/>
    </location>
</feature>
<dbReference type="PROSITE" id="PS00022">
    <property type="entry name" value="EGF_1"/>
    <property type="match status" value="1"/>
</dbReference>
<organism evidence="7 8">
    <name type="scientific">Strongylocentrotus purpuratus</name>
    <name type="common">Purple sea urchin</name>
    <dbReference type="NCBI Taxonomy" id="7668"/>
    <lineage>
        <taxon>Eukaryota</taxon>
        <taxon>Metazoa</taxon>
        <taxon>Echinodermata</taxon>
        <taxon>Eleutherozoa</taxon>
        <taxon>Echinozoa</taxon>
        <taxon>Echinoidea</taxon>
        <taxon>Euechinoidea</taxon>
        <taxon>Echinacea</taxon>
        <taxon>Camarodonta</taxon>
        <taxon>Echinidea</taxon>
        <taxon>Strongylocentrotidae</taxon>
        <taxon>Strongylocentrotus</taxon>
    </lineage>
</organism>
<dbReference type="InterPro" id="IPR036116">
    <property type="entry name" value="FN3_sf"/>
</dbReference>
<dbReference type="InterPro" id="IPR013783">
    <property type="entry name" value="Ig-like_fold"/>
</dbReference>
<dbReference type="OrthoDB" id="1597724at2759"/>
<keyword evidence="8" id="KW-1185">Reference proteome</keyword>
<dbReference type="Proteomes" id="UP000007110">
    <property type="component" value="Unassembled WGS sequence"/>
</dbReference>
<evidence type="ECO:0000256" key="3">
    <source>
        <dbReference type="SAM" id="Phobius"/>
    </source>
</evidence>
<feature type="transmembrane region" description="Helical" evidence="3">
    <location>
        <begin position="418"/>
        <end position="443"/>
    </location>
</feature>
<reference evidence="7" key="2">
    <citation type="submission" date="2021-01" db="UniProtKB">
        <authorList>
            <consortium name="EnsemblMetazoa"/>
        </authorList>
    </citation>
    <scope>IDENTIFICATION</scope>
</reference>
<dbReference type="RefSeq" id="XP_003726799.2">
    <property type="nucleotide sequence ID" value="XM_003726751.3"/>
</dbReference>
<dbReference type="PROSITE" id="PS50026">
    <property type="entry name" value="EGF_3"/>
    <property type="match status" value="1"/>
</dbReference>
<keyword evidence="1" id="KW-0245">EGF-like domain</keyword>
<dbReference type="SMART" id="SM00060">
    <property type="entry name" value="FN3"/>
    <property type="match status" value="1"/>
</dbReference>
<comment type="caution">
    <text evidence="1">Lacks conserved residue(s) required for the propagation of feature annotation.</text>
</comment>
<dbReference type="InterPro" id="IPR000742">
    <property type="entry name" value="EGF"/>
</dbReference>
<keyword evidence="3" id="KW-1133">Transmembrane helix</keyword>
<name>A0A7M7GHF1_STRPU</name>
<feature type="compositionally biased region" description="Pro residues" evidence="2">
    <location>
        <begin position="87"/>
        <end position="97"/>
    </location>
</feature>
<dbReference type="Pfam" id="PF00008">
    <property type="entry name" value="EGF"/>
    <property type="match status" value="1"/>
</dbReference>
<keyword evidence="1" id="KW-1015">Disulfide bond</keyword>
<feature type="chain" id="PRO_5029888175" evidence="4">
    <location>
        <begin position="21"/>
        <end position="684"/>
    </location>
</feature>
<evidence type="ECO:0000313" key="7">
    <source>
        <dbReference type="EnsemblMetazoa" id="XP_003726799"/>
    </source>
</evidence>
<dbReference type="Gene3D" id="2.60.40.10">
    <property type="entry name" value="Immunoglobulins"/>
    <property type="match status" value="1"/>
</dbReference>
<feature type="domain" description="EGF-like" evidence="5">
    <location>
        <begin position="272"/>
        <end position="309"/>
    </location>
</feature>
<keyword evidence="3" id="KW-0472">Membrane</keyword>
<accession>A0A7M7GHF1</accession>
<dbReference type="SMART" id="SM00181">
    <property type="entry name" value="EGF"/>
    <property type="match status" value="1"/>
</dbReference>
<keyword evidence="4" id="KW-0732">Signal</keyword>
<feature type="region of interest" description="Disordered" evidence="2">
    <location>
        <begin position="58"/>
        <end position="262"/>
    </location>
</feature>
<dbReference type="PROSITE" id="PS50853">
    <property type="entry name" value="FN3"/>
    <property type="match status" value="1"/>
</dbReference>
<dbReference type="Gene3D" id="2.10.25.10">
    <property type="entry name" value="Laminin"/>
    <property type="match status" value="1"/>
</dbReference>
<protein>
    <submittedName>
        <fullName evidence="7">Uncharacterized protein</fullName>
    </submittedName>
</protein>
<evidence type="ECO:0000259" key="6">
    <source>
        <dbReference type="PROSITE" id="PS50853"/>
    </source>
</evidence>
<dbReference type="KEGG" id="spu:100888644"/>
<dbReference type="SUPFAM" id="SSF57196">
    <property type="entry name" value="EGF/Laminin"/>
    <property type="match status" value="1"/>
</dbReference>
<dbReference type="EnsemblMetazoa" id="XM_003726751">
    <property type="protein sequence ID" value="XP_003726799"/>
    <property type="gene ID" value="LOC100888644"/>
</dbReference>
<feature type="region of interest" description="Disordered" evidence="2">
    <location>
        <begin position="478"/>
        <end position="524"/>
    </location>
</feature>
<feature type="domain" description="Fibronectin type-III" evidence="6">
    <location>
        <begin position="314"/>
        <end position="411"/>
    </location>
</feature>
<proteinExistence type="predicted"/>
<feature type="compositionally biased region" description="Low complexity" evidence="2">
    <location>
        <begin position="120"/>
        <end position="132"/>
    </location>
</feature>
<dbReference type="Pfam" id="PF00041">
    <property type="entry name" value="fn3"/>
    <property type="match status" value="1"/>
</dbReference>
<evidence type="ECO:0000256" key="2">
    <source>
        <dbReference type="SAM" id="MobiDB-lite"/>
    </source>
</evidence>
<dbReference type="InterPro" id="IPR003961">
    <property type="entry name" value="FN3_dom"/>
</dbReference>